<reference evidence="1 2" key="1">
    <citation type="submission" date="2016-01" db="EMBL/GenBank/DDBJ databases">
        <authorList>
            <person name="Oliw E.H."/>
        </authorList>
    </citation>
    <scope>NUCLEOTIDE SEQUENCE [LARGE SCALE GENOMIC DNA]</scope>
    <source>
        <strain evidence="1 2">KA00635</strain>
    </source>
</reference>
<name>A0A133XS22_9LACT</name>
<dbReference type="EMBL" id="LSCQ01000090">
    <property type="protein sequence ID" value="KXB33741.1"/>
    <property type="molecule type" value="Genomic_DNA"/>
</dbReference>
<comment type="caution">
    <text evidence="1">The sequence shown here is derived from an EMBL/GenBank/DDBJ whole genome shotgun (WGS) entry which is preliminary data.</text>
</comment>
<proteinExistence type="predicted"/>
<organism evidence="1 2">
    <name type="scientific">Aerococcus christensenii</name>
    <dbReference type="NCBI Taxonomy" id="87541"/>
    <lineage>
        <taxon>Bacteria</taxon>
        <taxon>Bacillati</taxon>
        <taxon>Bacillota</taxon>
        <taxon>Bacilli</taxon>
        <taxon>Lactobacillales</taxon>
        <taxon>Aerococcaceae</taxon>
        <taxon>Aerococcus</taxon>
    </lineage>
</organism>
<dbReference type="AlphaFoldDB" id="A0A133XS22"/>
<protein>
    <submittedName>
        <fullName evidence="1">Uncharacterized protein</fullName>
    </submittedName>
</protein>
<evidence type="ECO:0000313" key="2">
    <source>
        <dbReference type="Proteomes" id="UP000070422"/>
    </source>
</evidence>
<accession>A0A133XS22</accession>
<sequence>MFLLPNDSIEKFSKILVPCRGRESFFSDDLRKERLTCSVMLAAYMF</sequence>
<gene>
    <name evidence="1" type="ORF">HMPREF3187_01630</name>
</gene>
<evidence type="ECO:0000313" key="1">
    <source>
        <dbReference type="EMBL" id="KXB33741.1"/>
    </source>
</evidence>
<dbReference type="Proteomes" id="UP000070422">
    <property type="component" value="Unassembled WGS sequence"/>
</dbReference>